<dbReference type="GO" id="GO:0003713">
    <property type="term" value="F:transcription coactivator activity"/>
    <property type="evidence" value="ECO:0007669"/>
    <property type="project" value="InterPro"/>
</dbReference>
<accession>A0A8X6NJ99</accession>
<name>A0A8X6NJ99_NEPPI</name>
<dbReference type="PANTHER" id="PTHR18834">
    <property type="entry name" value="STEROID RECEPTOR RNA ACTIVATOR 1"/>
    <property type="match status" value="1"/>
</dbReference>
<feature type="region of interest" description="Disordered" evidence="1">
    <location>
        <begin position="1"/>
        <end position="22"/>
    </location>
</feature>
<dbReference type="EMBL" id="BMAW01104664">
    <property type="protein sequence ID" value="GFT15747.1"/>
    <property type="molecule type" value="Genomic_DNA"/>
</dbReference>
<feature type="compositionally biased region" description="Basic and acidic residues" evidence="1">
    <location>
        <begin position="47"/>
        <end position="56"/>
    </location>
</feature>
<dbReference type="InterPro" id="IPR040243">
    <property type="entry name" value="Steroid_recept_RNA_1"/>
</dbReference>
<dbReference type="Gene3D" id="1.20.940.10">
    <property type="entry name" value="Functional domain of the splicing factor Prp18"/>
    <property type="match status" value="1"/>
</dbReference>
<keyword evidence="4" id="KW-1185">Reference proteome</keyword>
<feature type="domain" description="SRA1/Sec31" evidence="2">
    <location>
        <begin position="61"/>
        <end position="186"/>
    </location>
</feature>
<dbReference type="InterPro" id="IPR009917">
    <property type="entry name" value="SRA1/Sec31"/>
</dbReference>
<evidence type="ECO:0000256" key="1">
    <source>
        <dbReference type="SAM" id="MobiDB-lite"/>
    </source>
</evidence>
<comment type="caution">
    <text evidence="3">The sequence shown here is derived from an EMBL/GenBank/DDBJ whole genome shotgun (WGS) entry which is preliminary data.</text>
</comment>
<sequence>MANSSQDRSWNDPPVLKFEGTGSIGKHHLNKRVFSQLNKQAIQTDVVEDRKDETKPINEIPTSSTVSDRTEENSLKENSKDNCDIPDSDEELLNFVMSTFRYILKESSAESERPLKEIDRRINIMEKSWNSDLSKDVKHMMYKMAKELSASNVEAAEKLHCAIMVQNVREVKNWMVAVKHIIEMKKENQNS</sequence>
<dbReference type="OrthoDB" id="5982138at2759"/>
<dbReference type="GO" id="GO:0006357">
    <property type="term" value="P:regulation of transcription by RNA polymerase II"/>
    <property type="evidence" value="ECO:0007669"/>
    <property type="project" value="InterPro"/>
</dbReference>
<feature type="compositionally biased region" description="Basic and acidic residues" evidence="1">
    <location>
        <begin position="68"/>
        <end position="83"/>
    </location>
</feature>
<reference evidence="3" key="1">
    <citation type="submission" date="2020-08" db="EMBL/GenBank/DDBJ databases">
        <title>Multicomponent nature underlies the extraordinary mechanical properties of spider dragline silk.</title>
        <authorList>
            <person name="Kono N."/>
            <person name="Nakamura H."/>
            <person name="Mori M."/>
            <person name="Yoshida Y."/>
            <person name="Ohtoshi R."/>
            <person name="Malay A.D."/>
            <person name="Moran D.A.P."/>
            <person name="Tomita M."/>
            <person name="Numata K."/>
            <person name="Arakawa K."/>
        </authorList>
    </citation>
    <scope>NUCLEOTIDE SEQUENCE</scope>
</reference>
<evidence type="ECO:0000259" key="2">
    <source>
        <dbReference type="Pfam" id="PF07304"/>
    </source>
</evidence>
<dbReference type="Proteomes" id="UP000887013">
    <property type="component" value="Unassembled WGS sequence"/>
</dbReference>
<organism evidence="3 4">
    <name type="scientific">Nephila pilipes</name>
    <name type="common">Giant wood spider</name>
    <name type="synonym">Nephila maculata</name>
    <dbReference type="NCBI Taxonomy" id="299642"/>
    <lineage>
        <taxon>Eukaryota</taxon>
        <taxon>Metazoa</taxon>
        <taxon>Ecdysozoa</taxon>
        <taxon>Arthropoda</taxon>
        <taxon>Chelicerata</taxon>
        <taxon>Arachnida</taxon>
        <taxon>Araneae</taxon>
        <taxon>Araneomorphae</taxon>
        <taxon>Entelegynae</taxon>
        <taxon>Araneoidea</taxon>
        <taxon>Nephilidae</taxon>
        <taxon>Nephila</taxon>
    </lineage>
</organism>
<gene>
    <name evidence="3" type="ORF">NPIL_348921</name>
</gene>
<dbReference type="PANTHER" id="PTHR18834:SF2">
    <property type="entry name" value="STEROID RECEPTOR RNA ACTIVATOR 1"/>
    <property type="match status" value="1"/>
</dbReference>
<evidence type="ECO:0000313" key="3">
    <source>
        <dbReference type="EMBL" id="GFT15747.1"/>
    </source>
</evidence>
<protein>
    <recommendedName>
        <fullName evidence="2">SRA1/Sec31 domain-containing protein</fullName>
    </recommendedName>
</protein>
<evidence type="ECO:0000313" key="4">
    <source>
        <dbReference type="Proteomes" id="UP000887013"/>
    </source>
</evidence>
<feature type="region of interest" description="Disordered" evidence="1">
    <location>
        <begin position="44"/>
        <end position="83"/>
    </location>
</feature>
<dbReference type="GO" id="GO:0005634">
    <property type="term" value="C:nucleus"/>
    <property type="evidence" value="ECO:0007669"/>
    <property type="project" value="TreeGrafter"/>
</dbReference>
<dbReference type="AlphaFoldDB" id="A0A8X6NJ99"/>
<proteinExistence type="predicted"/>
<dbReference type="Pfam" id="PF07304">
    <property type="entry name" value="SRA1"/>
    <property type="match status" value="1"/>
</dbReference>